<dbReference type="EMBL" id="CP000505">
    <property type="protein sequence ID" value="ABL78640.1"/>
    <property type="molecule type" value="Genomic_DNA"/>
</dbReference>
<keyword evidence="2" id="KW-1185">Reference proteome</keyword>
<reference evidence="2" key="1">
    <citation type="journal article" date="2008" name="J. Bacteriol.">
        <title>Genome sequence of Thermofilum pendens reveals an exceptional loss of biosynthetic pathways without genome reduction.</title>
        <authorList>
            <person name="Anderson I."/>
            <person name="Rodriguez J."/>
            <person name="Susanti D."/>
            <person name="Porat I."/>
            <person name="Reich C."/>
            <person name="Ulrich L.E."/>
            <person name="Elkins J.G."/>
            <person name="Mavromatis K."/>
            <person name="Lykidis A."/>
            <person name="Kim E."/>
            <person name="Thompson L.S."/>
            <person name="Nolan M."/>
            <person name="Land M."/>
            <person name="Copeland A."/>
            <person name="Lapidus A."/>
            <person name="Lucas S."/>
            <person name="Detter C."/>
            <person name="Zhulin I.B."/>
            <person name="Olsen G.J."/>
            <person name="Whitman W."/>
            <person name="Mukhopadhyay B."/>
            <person name="Bristow J."/>
            <person name="Kyrpides N."/>
        </authorList>
    </citation>
    <scope>NUCLEOTIDE SEQUENCE [LARGE SCALE GENOMIC DNA]</scope>
    <source>
        <strain evidence="2">DSM 2475 / Hrk 5</strain>
    </source>
</reference>
<dbReference type="RefSeq" id="WP_011752905.1">
    <property type="nucleotide sequence ID" value="NC_008698.1"/>
</dbReference>
<dbReference type="STRING" id="368408.Tpen_1242"/>
<dbReference type="KEGG" id="tpe:Tpen_1242"/>
<organism evidence="1 2">
    <name type="scientific">Thermofilum pendens (strain DSM 2475 / Hrk 5)</name>
    <dbReference type="NCBI Taxonomy" id="368408"/>
    <lineage>
        <taxon>Archaea</taxon>
        <taxon>Thermoproteota</taxon>
        <taxon>Thermoprotei</taxon>
        <taxon>Thermofilales</taxon>
        <taxon>Thermofilaceae</taxon>
        <taxon>Thermofilum</taxon>
    </lineage>
</organism>
<accession>A1RZL0</accession>
<dbReference type="Proteomes" id="UP000000641">
    <property type="component" value="Chromosome"/>
</dbReference>
<proteinExistence type="predicted"/>
<evidence type="ECO:0000313" key="2">
    <source>
        <dbReference type="Proteomes" id="UP000000641"/>
    </source>
</evidence>
<protein>
    <submittedName>
        <fullName evidence="1">Uncharacterized protein</fullName>
    </submittedName>
</protein>
<dbReference type="HOGENOM" id="CLU_1369598_0_0_2"/>
<dbReference type="EnsemblBacteria" id="ABL78640">
    <property type="protein sequence ID" value="ABL78640"/>
    <property type="gene ID" value="Tpen_1242"/>
</dbReference>
<dbReference type="GeneID" id="4600537"/>
<name>A1RZL0_THEPD</name>
<dbReference type="OrthoDB" id="385909at2157"/>
<gene>
    <name evidence="1" type="ordered locus">Tpen_1242</name>
</gene>
<sequence length="202" mass="22555">MYYVDVSAKALRRVERLRKAWYPYAAFRRAGEPGYLYLFDCFAGARGGRRALILLARRIPEGAVKEGDPPVAAPLVPSRDCNEGIVRGIPPPPQPRERPLGASFEAVDYFAVRMLGVRGAMRRVEEFFKGFVDTGGLLDAIAEELRVGELEFRGVVYQLVAVEGGRVYLAAGGKVERLRVLERFLEVDREAAEELWRVLGSP</sequence>
<dbReference type="AlphaFoldDB" id="A1RZL0"/>
<evidence type="ECO:0000313" key="1">
    <source>
        <dbReference type="EMBL" id="ABL78640.1"/>
    </source>
</evidence>